<accession>A0A9P6E283</accession>
<dbReference type="Proteomes" id="UP000886523">
    <property type="component" value="Unassembled WGS sequence"/>
</dbReference>
<name>A0A9P6E283_9AGAM</name>
<keyword evidence="3" id="KW-1185">Reference proteome</keyword>
<dbReference type="AlphaFoldDB" id="A0A9P6E283"/>
<protein>
    <submittedName>
        <fullName evidence="2">Uncharacterized protein</fullName>
    </submittedName>
</protein>
<evidence type="ECO:0000256" key="1">
    <source>
        <dbReference type="SAM" id="MobiDB-lite"/>
    </source>
</evidence>
<organism evidence="2 3">
    <name type="scientific">Hydnum rufescens UP504</name>
    <dbReference type="NCBI Taxonomy" id="1448309"/>
    <lineage>
        <taxon>Eukaryota</taxon>
        <taxon>Fungi</taxon>
        <taxon>Dikarya</taxon>
        <taxon>Basidiomycota</taxon>
        <taxon>Agaricomycotina</taxon>
        <taxon>Agaricomycetes</taxon>
        <taxon>Cantharellales</taxon>
        <taxon>Hydnaceae</taxon>
        <taxon>Hydnum</taxon>
    </lineage>
</organism>
<gene>
    <name evidence="2" type="ORF">BS47DRAFT_1357193</name>
</gene>
<comment type="caution">
    <text evidence="2">The sequence shown here is derived from an EMBL/GenBank/DDBJ whole genome shotgun (WGS) entry which is preliminary data.</text>
</comment>
<evidence type="ECO:0000313" key="2">
    <source>
        <dbReference type="EMBL" id="KAF9520794.1"/>
    </source>
</evidence>
<feature type="region of interest" description="Disordered" evidence="1">
    <location>
        <begin position="168"/>
        <end position="197"/>
    </location>
</feature>
<proteinExistence type="predicted"/>
<evidence type="ECO:0000313" key="3">
    <source>
        <dbReference type="Proteomes" id="UP000886523"/>
    </source>
</evidence>
<feature type="compositionally biased region" description="Basic and acidic residues" evidence="1">
    <location>
        <begin position="168"/>
        <end position="188"/>
    </location>
</feature>
<dbReference type="EMBL" id="MU128910">
    <property type="protein sequence ID" value="KAF9520794.1"/>
    <property type="molecule type" value="Genomic_DNA"/>
</dbReference>
<reference evidence="2" key="1">
    <citation type="journal article" date="2020" name="Nat. Commun.">
        <title>Large-scale genome sequencing of mycorrhizal fungi provides insights into the early evolution of symbiotic traits.</title>
        <authorList>
            <person name="Miyauchi S."/>
            <person name="Kiss E."/>
            <person name="Kuo A."/>
            <person name="Drula E."/>
            <person name="Kohler A."/>
            <person name="Sanchez-Garcia M."/>
            <person name="Morin E."/>
            <person name="Andreopoulos B."/>
            <person name="Barry K.W."/>
            <person name="Bonito G."/>
            <person name="Buee M."/>
            <person name="Carver A."/>
            <person name="Chen C."/>
            <person name="Cichocki N."/>
            <person name="Clum A."/>
            <person name="Culley D."/>
            <person name="Crous P.W."/>
            <person name="Fauchery L."/>
            <person name="Girlanda M."/>
            <person name="Hayes R.D."/>
            <person name="Keri Z."/>
            <person name="LaButti K."/>
            <person name="Lipzen A."/>
            <person name="Lombard V."/>
            <person name="Magnuson J."/>
            <person name="Maillard F."/>
            <person name="Murat C."/>
            <person name="Nolan M."/>
            <person name="Ohm R.A."/>
            <person name="Pangilinan J."/>
            <person name="Pereira M.F."/>
            <person name="Perotto S."/>
            <person name="Peter M."/>
            <person name="Pfister S."/>
            <person name="Riley R."/>
            <person name="Sitrit Y."/>
            <person name="Stielow J.B."/>
            <person name="Szollosi G."/>
            <person name="Zifcakova L."/>
            <person name="Stursova M."/>
            <person name="Spatafora J.W."/>
            <person name="Tedersoo L."/>
            <person name="Vaario L.M."/>
            <person name="Yamada A."/>
            <person name="Yan M."/>
            <person name="Wang P."/>
            <person name="Xu J."/>
            <person name="Bruns T."/>
            <person name="Baldrian P."/>
            <person name="Vilgalys R."/>
            <person name="Dunand C."/>
            <person name="Henrissat B."/>
            <person name="Grigoriev I.V."/>
            <person name="Hibbett D."/>
            <person name="Nagy L.G."/>
            <person name="Martin F.M."/>
        </authorList>
    </citation>
    <scope>NUCLEOTIDE SEQUENCE</scope>
    <source>
        <strain evidence="2">UP504</strain>
    </source>
</reference>
<sequence>MGAHTARAVCGTIRSFLPPRNPVELCAEGENTGAHAHPRPHLRILTLQRQISTRRHHFGGVLGSFSSAKPDLENARQCTTKKECAATQDRSRVPQPIRRRNKYGATHPAFAGCHISFLTPETLIQRNPWDKARAEIRACAASHQDLNLAYPQTLQHESIDFSLKKRETNAEKHRQRTNETQECEHQDPDPPSTQPIRWRNKYGATHLLRRIFSLRKTSKEYMGKGRANTGMRAATQDPNFDYSQPIQRAASIRSHTPAEIRLPLSSFMVKEKPANKGRWEKFPNDGNDGASTDSIYLIDDGNLRSNLLDGPPPAWSPDPHVQCIRR</sequence>